<evidence type="ECO:0000313" key="2">
    <source>
        <dbReference type="Proteomes" id="UP000789706"/>
    </source>
</evidence>
<proteinExistence type="predicted"/>
<dbReference type="CDD" id="cd06561">
    <property type="entry name" value="AlkD_like"/>
    <property type="match status" value="1"/>
</dbReference>
<dbReference type="InterPro" id="IPR016024">
    <property type="entry name" value="ARM-type_fold"/>
</dbReference>
<reference evidence="1" key="1">
    <citation type="submission" date="2021-06" db="EMBL/GenBank/DDBJ databases">
        <authorList>
            <person name="Kallberg Y."/>
            <person name="Tangrot J."/>
            <person name="Rosling A."/>
        </authorList>
    </citation>
    <scope>NUCLEOTIDE SEQUENCE</scope>
    <source>
        <strain evidence="1">AZ414A</strain>
    </source>
</reference>
<dbReference type="OrthoDB" id="10029550at2759"/>
<evidence type="ECO:0000313" key="1">
    <source>
        <dbReference type="EMBL" id="CAG8497603.1"/>
    </source>
</evidence>
<sequence length="272" mass="31960">MVETRSSKLKNQVQNETVIPVKSSHKRVVNEITLTPTKRIRTGDTVTNKEMSFRDKFNLENNESALANIHSYLLSKASKKNSTLLAKYFRVEEYGMGDIILGIKVPEIRFLSKRLDLLPFPILRGLIKSKYHEERLLAIINVVEKYKTSQDSKIRENIFNFFVEEMISGVDNWDLVDTSASQIVGAYLRDKPDLKRFWLFEKFVKSNRLWDRRIAIISTQYFIKYGEYDDTLELAGILLHQHAKDMPRVMLRYSIEKLSVQERKKYMKLDKK</sequence>
<dbReference type="EMBL" id="CAJVPK010000347">
    <property type="protein sequence ID" value="CAG8497603.1"/>
    <property type="molecule type" value="Genomic_DNA"/>
</dbReference>
<dbReference type="Pfam" id="PF08713">
    <property type="entry name" value="DNA_alkylation"/>
    <property type="match status" value="1"/>
</dbReference>
<organism evidence="1 2">
    <name type="scientific">Diversispora eburnea</name>
    <dbReference type="NCBI Taxonomy" id="1213867"/>
    <lineage>
        <taxon>Eukaryota</taxon>
        <taxon>Fungi</taxon>
        <taxon>Fungi incertae sedis</taxon>
        <taxon>Mucoromycota</taxon>
        <taxon>Glomeromycotina</taxon>
        <taxon>Glomeromycetes</taxon>
        <taxon>Diversisporales</taxon>
        <taxon>Diversisporaceae</taxon>
        <taxon>Diversispora</taxon>
    </lineage>
</organism>
<dbReference type="Proteomes" id="UP000789706">
    <property type="component" value="Unassembled WGS sequence"/>
</dbReference>
<dbReference type="Gene3D" id="1.25.10.90">
    <property type="match status" value="1"/>
</dbReference>
<dbReference type="InterPro" id="IPR014825">
    <property type="entry name" value="DNA_alkylation"/>
</dbReference>
<keyword evidence="2" id="KW-1185">Reference proteome</keyword>
<comment type="caution">
    <text evidence="1">The sequence shown here is derived from an EMBL/GenBank/DDBJ whole genome shotgun (WGS) entry which is preliminary data.</text>
</comment>
<dbReference type="PANTHER" id="PTHR34070:SF1">
    <property type="entry name" value="DNA ALKYLATION REPAIR PROTEIN"/>
    <property type="match status" value="1"/>
</dbReference>
<gene>
    <name evidence="1" type="ORF">DEBURN_LOCUS4504</name>
</gene>
<protein>
    <submittedName>
        <fullName evidence="1">7289_t:CDS:1</fullName>
    </submittedName>
</protein>
<name>A0A9N8ZJ56_9GLOM</name>
<accession>A0A9N8ZJ56</accession>
<dbReference type="PANTHER" id="PTHR34070">
    <property type="entry name" value="ARMADILLO-TYPE FOLD"/>
    <property type="match status" value="1"/>
</dbReference>
<dbReference type="AlphaFoldDB" id="A0A9N8ZJ56"/>
<dbReference type="SUPFAM" id="SSF48371">
    <property type="entry name" value="ARM repeat"/>
    <property type="match status" value="1"/>
</dbReference>